<dbReference type="InterPro" id="IPR005229">
    <property type="entry name" value="YicC/YloC-like"/>
</dbReference>
<comment type="similarity">
    <text evidence="5">Belongs to the YicC/YloC family.</text>
</comment>
<dbReference type="Proteomes" id="UP000243679">
    <property type="component" value="Chromosome"/>
</dbReference>
<dbReference type="InterPro" id="IPR013551">
    <property type="entry name" value="YicC-like_C"/>
</dbReference>
<evidence type="ECO:0000259" key="7">
    <source>
        <dbReference type="Pfam" id="PF08340"/>
    </source>
</evidence>
<evidence type="ECO:0000313" key="8">
    <source>
        <dbReference type="EMBL" id="BAW79962.1"/>
    </source>
</evidence>
<dbReference type="NCBIfam" id="TIGR00255">
    <property type="entry name" value="YicC/YloC family endoribonuclease"/>
    <property type="match status" value="1"/>
</dbReference>
<keyword evidence="4" id="KW-0378">Hydrolase</keyword>
<evidence type="ECO:0000256" key="3">
    <source>
        <dbReference type="ARBA" id="ARBA00022759"/>
    </source>
</evidence>
<keyword evidence="9" id="KW-1185">Reference proteome</keyword>
<dbReference type="GO" id="GO:0004521">
    <property type="term" value="F:RNA endonuclease activity"/>
    <property type="evidence" value="ECO:0007669"/>
    <property type="project" value="InterPro"/>
</dbReference>
<accession>A0A1Q2SLG1</accession>
<keyword evidence="2" id="KW-0540">Nuclease</keyword>
<evidence type="ECO:0000313" key="9">
    <source>
        <dbReference type="Proteomes" id="UP000243679"/>
    </source>
</evidence>
<dbReference type="PANTHER" id="PTHR30636:SF3">
    <property type="entry name" value="UPF0701 PROTEIN YICC"/>
    <property type="match status" value="1"/>
</dbReference>
<proteinExistence type="inferred from homology"/>
<keyword evidence="3" id="KW-0255">Endonuclease</keyword>
<dbReference type="RefSeq" id="WP_096526558.1">
    <property type="nucleotide sequence ID" value="NZ_AP014836.1"/>
</dbReference>
<evidence type="ECO:0000256" key="2">
    <source>
        <dbReference type="ARBA" id="ARBA00022722"/>
    </source>
</evidence>
<name>A0A1Q2SLG1_9GAMM</name>
<dbReference type="PANTHER" id="PTHR30636">
    <property type="entry name" value="UPF0701 PROTEIN YICC"/>
    <property type="match status" value="1"/>
</dbReference>
<dbReference type="Pfam" id="PF08340">
    <property type="entry name" value="YicC-like_C"/>
    <property type="match status" value="1"/>
</dbReference>
<dbReference type="KEGG" id="ntt:TAO_0592"/>
<sequence length="288" mass="33483">MVYSMTAFTRQEAQGDFGTFTWELRSVNHRYLEIGARLPEDLRFIEIQVREQISRHLRRGKIECSLRYKAPIEEAARFSLDESIARSLIRLCEEVNNLTHGSAPLNSLELLRWPGILKTSAPDTEKLKTEALATLEKAINEILITRAREGERLGAFILQRCEEIESILRRIQTHLPQIMNRFQERLRTRLETIQAPLDPGRLEQELVFFAQKSDVAEELDRLQTHIVEIRQVFKRKEPVGRRLDFLMQELNREANTLGAKSADVGINQDAVELKVLIEQMREQIQNIE</sequence>
<feature type="domain" description="Endoribonuclease YicC-like N-terminal" evidence="6">
    <location>
        <begin position="2"/>
        <end position="153"/>
    </location>
</feature>
<dbReference type="AlphaFoldDB" id="A0A1Q2SLG1"/>
<protein>
    <submittedName>
        <fullName evidence="8">YicC domain-containing protein</fullName>
    </submittedName>
</protein>
<dbReference type="InterPro" id="IPR013527">
    <property type="entry name" value="YicC-like_N"/>
</dbReference>
<reference evidence="8 9" key="1">
    <citation type="journal article" date="2017" name="ISME J.">
        <title>An acid-tolerant ammonia-oxidizing ?-proteobacterium from soil.</title>
        <authorList>
            <person name="Hayatsu M."/>
            <person name="Tago K."/>
            <person name="Uchiyama I."/>
            <person name="Toyoda A."/>
            <person name="Wang Y."/>
            <person name="Shimomura Y."/>
            <person name="Okubo T."/>
            <person name="Kurisu F."/>
            <person name="Hirono Y."/>
            <person name="Nonaka K."/>
            <person name="Akiyama H."/>
            <person name="Itoh T."/>
            <person name="Takami H."/>
        </authorList>
    </citation>
    <scope>NUCLEOTIDE SEQUENCE [LARGE SCALE GENOMIC DNA]</scope>
    <source>
        <strain evidence="8 9">TAO100</strain>
    </source>
</reference>
<evidence type="ECO:0000256" key="1">
    <source>
        <dbReference type="ARBA" id="ARBA00001968"/>
    </source>
</evidence>
<dbReference type="OrthoDB" id="9771229at2"/>
<evidence type="ECO:0000256" key="4">
    <source>
        <dbReference type="ARBA" id="ARBA00022801"/>
    </source>
</evidence>
<comment type="cofactor">
    <cofactor evidence="1">
        <name>a divalent metal cation</name>
        <dbReference type="ChEBI" id="CHEBI:60240"/>
    </cofactor>
</comment>
<feature type="domain" description="Endoribonuclease YicC-like C-terminal" evidence="7">
    <location>
        <begin position="171"/>
        <end position="288"/>
    </location>
</feature>
<dbReference type="GO" id="GO:0016787">
    <property type="term" value="F:hydrolase activity"/>
    <property type="evidence" value="ECO:0007669"/>
    <property type="project" value="UniProtKB-KW"/>
</dbReference>
<organism evidence="8 9">
    <name type="scientific">Candidatus Nitrosoglobus terrae</name>
    <dbReference type="NCBI Taxonomy" id="1630141"/>
    <lineage>
        <taxon>Bacteria</taxon>
        <taxon>Pseudomonadati</taxon>
        <taxon>Pseudomonadota</taxon>
        <taxon>Gammaproteobacteria</taxon>
        <taxon>Chromatiales</taxon>
        <taxon>Chromatiaceae</taxon>
        <taxon>Candidatus Nitrosoglobus</taxon>
    </lineage>
</organism>
<gene>
    <name evidence="8" type="ORF">TAO_0592</name>
</gene>
<evidence type="ECO:0000259" key="6">
    <source>
        <dbReference type="Pfam" id="PF03755"/>
    </source>
</evidence>
<evidence type="ECO:0000256" key="5">
    <source>
        <dbReference type="ARBA" id="ARBA00035648"/>
    </source>
</evidence>
<dbReference type="EMBL" id="AP014836">
    <property type="protein sequence ID" value="BAW79962.1"/>
    <property type="molecule type" value="Genomic_DNA"/>
</dbReference>
<dbReference type="Pfam" id="PF03755">
    <property type="entry name" value="YicC-like_N"/>
    <property type="match status" value="1"/>
</dbReference>